<dbReference type="RefSeq" id="WP_126636306.1">
    <property type="nucleotide sequence ID" value="NZ_BIFH01000015.1"/>
</dbReference>
<keyword evidence="3" id="KW-1185">Reference proteome</keyword>
<organism evidence="2 3">
    <name type="scientific">Embleya hyalina</name>
    <dbReference type="NCBI Taxonomy" id="516124"/>
    <lineage>
        <taxon>Bacteria</taxon>
        <taxon>Bacillati</taxon>
        <taxon>Actinomycetota</taxon>
        <taxon>Actinomycetes</taxon>
        <taxon>Kitasatosporales</taxon>
        <taxon>Streptomycetaceae</taxon>
        <taxon>Embleya</taxon>
    </lineage>
</organism>
<reference evidence="2 3" key="1">
    <citation type="submission" date="2018-12" db="EMBL/GenBank/DDBJ databases">
        <title>Draft genome sequence of Embleya hyalina NBRC 13850T.</title>
        <authorList>
            <person name="Komaki H."/>
            <person name="Hosoyama A."/>
            <person name="Kimura A."/>
            <person name="Ichikawa N."/>
            <person name="Tamura T."/>
        </authorList>
    </citation>
    <scope>NUCLEOTIDE SEQUENCE [LARGE SCALE GENOMIC DNA]</scope>
    <source>
        <strain evidence="2 3">NBRC 13850</strain>
    </source>
</reference>
<protein>
    <submittedName>
        <fullName evidence="2">Uncharacterized protein</fullName>
    </submittedName>
</protein>
<dbReference type="AlphaFoldDB" id="A0A401YHN5"/>
<comment type="caution">
    <text evidence="2">The sequence shown here is derived from an EMBL/GenBank/DDBJ whole genome shotgun (WGS) entry which is preliminary data.</text>
</comment>
<accession>A0A401YHN5</accession>
<dbReference type="OrthoDB" id="5193571at2"/>
<sequence length="358" mass="36125">MTVRVSWLYPSPAGPAGGQSREDTRLSPIGTMWPTGPTTTRSGVIPGGSPLALSGSGMTATIGLGRAVVQGTAAQGAYAAAVTAPHAVTLANGHASLPRIDVIALRVYDTVYDASGQSIGDVVVVKGTEAASPTAPAMPSPTTMPLYQITVPAGASAGTGGLTWGGATDLRVWTVAAGGVLPDPAGTAPGGHTDQLRIRAGRIERWTGSAWTELDLPSLLAASTWGAWTAYTPTWTAQGGSTALGTGGSISGAYCRTGRMITARIAMKIGTSGYSGGTGSWRWSLPVTPVLPAGALMPSGIAHGQDAGVANYTGVADLTSSGIEISSHTGIAPWNPTLPFTWGVNDLVGIQVTYEATS</sequence>
<proteinExistence type="predicted"/>
<dbReference type="Proteomes" id="UP000286931">
    <property type="component" value="Unassembled WGS sequence"/>
</dbReference>
<feature type="region of interest" description="Disordered" evidence="1">
    <location>
        <begin position="1"/>
        <end position="42"/>
    </location>
</feature>
<name>A0A401YHN5_9ACTN</name>
<evidence type="ECO:0000313" key="2">
    <source>
        <dbReference type="EMBL" id="GCD94080.1"/>
    </source>
</evidence>
<gene>
    <name evidence="2" type="ORF">EHYA_01736</name>
</gene>
<evidence type="ECO:0000313" key="3">
    <source>
        <dbReference type="Proteomes" id="UP000286931"/>
    </source>
</evidence>
<dbReference type="EMBL" id="BIFH01000015">
    <property type="protein sequence ID" value="GCD94080.1"/>
    <property type="molecule type" value="Genomic_DNA"/>
</dbReference>
<evidence type="ECO:0000256" key="1">
    <source>
        <dbReference type="SAM" id="MobiDB-lite"/>
    </source>
</evidence>